<evidence type="ECO:0000313" key="2">
    <source>
        <dbReference type="Proteomes" id="UP000053927"/>
    </source>
</evidence>
<keyword evidence="2" id="KW-1185">Reference proteome</keyword>
<dbReference type="Proteomes" id="UP000053927">
    <property type="component" value="Unassembled WGS sequence"/>
</dbReference>
<dbReference type="RefSeq" id="XP_007311126.1">
    <property type="nucleotide sequence ID" value="XM_007311064.1"/>
</dbReference>
<proteinExistence type="predicted"/>
<organism evidence="1 2">
    <name type="scientific">Stereum hirsutum (strain FP-91666)</name>
    <name type="common">White-rot fungus</name>
    <dbReference type="NCBI Taxonomy" id="721885"/>
    <lineage>
        <taxon>Eukaryota</taxon>
        <taxon>Fungi</taxon>
        <taxon>Dikarya</taxon>
        <taxon>Basidiomycota</taxon>
        <taxon>Agaricomycotina</taxon>
        <taxon>Agaricomycetes</taxon>
        <taxon>Russulales</taxon>
        <taxon>Stereaceae</taxon>
        <taxon>Stereum</taxon>
    </lineage>
</organism>
<dbReference type="AlphaFoldDB" id="R7RWW2"/>
<accession>R7RWW2</accession>
<sequence>MLGVKPILCQTYPEAAFVLFLECCTPLITPKTKATSLVLVAPNNSTGAIYSPAASTHPSPVSQQIKAWPLFLPRPTAT</sequence>
<dbReference type="KEGG" id="shs:STEHIDRAFT_163378"/>
<name>R7RWW2_STEHR</name>
<dbReference type="EMBL" id="JH687401">
    <property type="protein sequence ID" value="EIM79819.1"/>
    <property type="molecule type" value="Genomic_DNA"/>
</dbReference>
<reference evidence="2" key="1">
    <citation type="journal article" date="2012" name="Science">
        <title>The Paleozoic origin of enzymatic lignin decomposition reconstructed from 31 fungal genomes.</title>
        <authorList>
            <person name="Floudas D."/>
            <person name="Binder M."/>
            <person name="Riley R."/>
            <person name="Barry K."/>
            <person name="Blanchette R.A."/>
            <person name="Henrissat B."/>
            <person name="Martinez A.T."/>
            <person name="Otillar R."/>
            <person name="Spatafora J.W."/>
            <person name="Yadav J.S."/>
            <person name="Aerts A."/>
            <person name="Benoit I."/>
            <person name="Boyd A."/>
            <person name="Carlson A."/>
            <person name="Copeland A."/>
            <person name="Coutinho P.M."/>
            <person name="de Vries R.P."/>
            <person name="Ferreira P."/>
            <person name="Findley K."/>
            <person name="Foster B."/>
            <person name="Gaskell J."/>
            <person name="Glotzer D."/>
            <person name="Gorecki P."/>
            <person name="Heitman J."/>
            <person name="Hesse C."/>
            <person name="Hori C."/>
            <person name="Igarashi K."/>
            <person name="Jurgens J.A."/>
            <person name="Kallen N."/>
            <person name="Kersten P."/>
            <person name="Kohler A."/>
            <person name="Kuees U."/>
            <person name="Kumar T.K.A."/>
            <person name="Kuo A."/>
            <person name="LaButti K."/>
            <person name="Larrondo L.F."/>
            <person name="Lindquist E."/>
            <person name="Ling A."/>
            <person name="Lombard V."/>
            <person name="Lucas S."/>
            <person name="Lundell T."/>
            <person name="Martin R."/>
            <person name="McLaughlin D.J."/>
            <person name="Morgenstern I."/>
            <person name="Morin E."/>
            <person name="Murat C."/>
            <person name="Nagy L.G."/>
            <person name="Nolan M."/>
            <person name="Ohm R.A."/>
            <person name="Patyshakuliyeva A."/>
            <person name="Rokas A."/>
            <person name="Ruiz-Duenas F.J."/>
            <person name="Sabat G."/>
            <person name="Salamov A."/>
            <person name="Samejima M."/>
            <person name="Schmutz J."/>
            <person name="Slot J.C."/>
            <person name="St John F."/>
            <person name="Stenlid J."/>
            <person name="Sun H."/>
            <person name="Sun S."/>
            <person name="Syed K."/>
            <person name="Tsang A."/>
            <person name="Wiebenga A."/>
            <person name="Young D."/>
            <person name="Pisabarro A."/>
            <person name="Eastwood D.C."/>
            <person name="Martin F."/>
            <person name="Cullen D."/>
            <person name="Grigoriev I.V."/>
            <person name="Hibbett D.S."/>
        </authorList>
    </citation>
    <scope>NUCLEOTIDE SEQUENCE [LARGE SCALE GENOMIC DNA]</scope>
    <source>
        <strain evidence="2">FP-91666</strain>
    </source>
</reference>
<protein>
    <submittedName>
        <fullName evidence="1">Uncharacterized protein</fullName>
    </submittedName>
</protein>
<dbReference type="GeneID" id="18802317"/>
<gene>
    <name evidence="1" type="ORF">STEHIDRAFT_163378</name>
</gene>
<evidence type="ECO:0000313" key="1">
    <source>
        <dbReference type="EMBL" id="EIM79819.1"/>
    </source>
</evidence>